<protein>
    <submittedName>
        <fullName evidence="1">Uncharacterized protein</fullName>
    </submittedName>
</protein>
<name>A0ACC3S3Y5_9PEZI</name>
<gene>
    <name evidence="1" type="ORF">M8818_007307</name>
</gene>
<sequence>MWATAAEEWLEGHRRGAKATHTPVDDYAYAVEKKLMGLRTDIVNGTGPGHGFRESQWDPEPGQEGWEEYEAAYYAAHPDAPRLDGVEDEDGDGMDGVEHSQDTGAGRSTLSQALHRLADAHDAQDAGSASTTTRLERSRNQRDFLAQLYERAEEARRTR</sequence>
<reference evidence="1" key="1">
    <citation type="submission" date="2024-02" db="EMBL/GenBank/DDBJ databases">
        <title>Metagenome Assembled Genome of Zalaria obscura JY119.</title>
        <authorList>
            <person name="Vighnesh L."/>
            <person name="Jagadeeshwari U."/>
            <person name="Venkata Ramana C."/>
            <person name="Sasikala C."/>
        </authorList>
    </citation>
    <scope>NUCLEOTIDE SEQUENCE</scope>
    <source>
        <strain evidence="1">JY119</strain>
    </source>
</reference>
<evidence type="ECO:0000313" key="2">
    <source>
        <dbReference type="Proteomes" id="UP001320706"/>
    </source>
</evidence>
<keyword evidence="2" id="KW-1185">Reference proteome</keyword>
<accession>A0ACC3S3Y5</accession>
<comment type="caution">
    <text evidence="1">The sequence shown here is derived from an EMBL/GenBank/DDBJ whole genome shotgun (WGS) entry which is preliminary data.</text>
</comment>
<evidence type="ECO:0000313" key="1">
    <source>
        <dbReference type="EMBL" id="KAK8194121.1"/>
    </source>
</evidence>
<proteinExistence type="predicted"/>
<dbReference type="Proteomes" id="UP001320706">
    <property type="component" value="Unassembled WGS sequence"/>
</dbReference>
<dbReference type="EMBL" id="JAMKPW020000043">
    <property type="protein sequence ID" value="KAK8194121.1"/>
    <property type="molecule type" value="Genomic_DNA"/>
</dbReference>
<organism evidence="1 2">
    <name type="scientific">Zalaria obscura</name>
    <dbReference type="NCBI Taxonomy" id="2024903"/>
    <lineage>
        <taxon>Eukaryota</taxon>
        <taxon>Fungi</taxon>
        <taxon>Dikarya</taxon>
        <taxon>Ascomycota</taxon>
        <taxon>Pezizomycotina</taxon>
        <taxon>Dothideomycetes</taxon>
        <taxon>Dothideomycetidae</taxon>
        <taxon>Dothideales</taxon>
        <taxon>Zalariaceae</taxon>
        <taxon>Zalaria</taxon>
    </lineage>
</organism>